<keyword evidence="4" id="KW-1185">Reference proteome</keyword>
<feature type="region of interest" description="Disordered" evidence="1">
    <location>
        <begin position="1"/>
        <end position="139"/>
    </location>
</feature>
<sequence length="425" mass="46572">MASTTVVKSSKSKAHHPPPPAPPQPSARSYPPSHTDPPASGTAALPYRPRPENAAPQPSSSSRSDPAPKAASDYPPQNPALTLASPRPISEVGVNHYPVNTNTGPGTDRFPPQQQQPQQQQQQQQQQHQNHHQHPYQPYYYPYPYPYPYQYQHPPPGPPSAPAPLTTALIQTIPAHGPLSAARTAAQAAVKELLSLRRQRAMLLAVQAQPNGVDPLGVGSGHGSGGGANGAGKAGYDRHHERANLHALRDVEDRLRAQHYAAVQGLWHLQGRVAEVARRAEGKRWRRLAFGGIIAYIIPLVKKLYGRPVLHKHVSTGPGAASSFFSDDYDEPPSNSTERAWRRSKRLVARILEEYGRPGLGTLAFFVFAVLYVFTNEVSLRAARSVARRLGRLAAKLDEGREEVGEADMKALRGWKWRVVGWSDE</sequence>
<evidence type="ECO:0000313" key="3">
    <source>
        <dbReference type="EMBL" id="KAL2267790.1"/>
    </source>
</evidence>
<feature type="compositionally biased region" description="Gly residues" evidence="1">
    <location>
        <begin position="218"/>
        <end position="233"/>
    </location>
</feature>
<feature type="compositionally biased region" description="Low complexity" evidence="1">
    <location>
        <begin position="111"/>
        <end position="128"/>
    </location>
</feature>
<reference evidence="3 4" key="1">
    <citation type="journal article" date="2024" name="Commun. Biol.">
        <title>Comparative genomic analysis of thermophilic fungi reveals convergent evolutionary adaptations and gene losses.</title>
        <authorList>
            <person name="Steindorff A.S."/>
            <person name="Aguilar-Pontes M.V."/>
            <person name="Robinson A.J."/>
            <person name="Andreopoulos B."/>
            <person name="LaButti K."/>
            <person name="Kuo A."/>
            <person name="Mondo S."/>
            <person name="Riley R."/>
            <person name="Otillar R."/>
            <person name="Haridas S."/>
            <person name="Lipzen A."/>
            <person name="Grimwood J."/>
            <person name="Schmutz J."/>
            <person name="Clum A."/>
            <person name="Reid I.D."/>
            <person name="Moisan M.C."/>
            <person name="Butler G."/>
            <person name="Nguyen T.T.M."/>
            <person name="Dewar K."/>
            <person name="Conant G."/>
            <person name="Drula E."/>
            <person name="Henrissat B."/>
            <person name="Hansel C."/>
            <person name="Singer S."/>
            <person name="Hutchinson M.I."/>
            <person name="de Vries R.P."/>
            <person name="Natvig D.O."/>
            <person name="Powell A.J."/>
            <person name="Tsang A."/>
            <person name="Grigoriev I.V."/>
        </authorList>
    </citation>
    <scope>NUCLEOTIDE SEQUENCE [LARGE SCALE GENOMIC DNA]</scope>
    <source>
        <strain evidence="3 4">ATCC 22073</strain>
    </source>
</reference>
<evidence type="ECO:0000256" key="1">
    <source>
        <dbReference type="SAM" id="MobiDB-lite"/>
    </source>
</evidence>
<evidence type="ECO:0000256" key="2">
    <source>
        <dbReference type="SAM" id="Phobius"/>
    </source>
</evidence>
<keyword evidence="2" id="KW-1133">Transmembrane helix</keyword>
<proteinExistence type="predicted"/>
<gene>
    <name evidence="3" type="ORF">VTJ83DRAFT_5067</name>
</gene>
<protein>
    <submittedName>
        <fullName evidence="3">Uncharacterized protein</fullName>
    </submittedName>
</protein>
<evidence type="ECO:0000313" key="4">
    <source>
        <dbReference type="Proteomes" id="UP001600064"/>
    </source>
</evidence>
<dbReference type="EMBL" id="JAZGUE010000004">
    <property type="protein sequence ID" value="KAL2267790.1"/>
    <property type="molecule type" value="Genomic_DNA"/>
</dbReference>
<comment type="caution">
    <text evidence="3">The sequence shown here is derived from an EMBL/GenBank/DDBJ whole genome shotgun (WGS) entry which is preliminary data.</text>
</comment>
<dbReference type="GeneID" id="98126270"/>
<feature type="region of interest" description="Disordered" evidence="1">
    <location>
        <begin position="216"/>
        <end position="236"/>
    </location>
</feature>
<name>A0ABR4DBR8_9PEZI</name>
<accession>A0ABR4DBR8</accession>
<dbReference type="Proteomes" id="UP001600064">
    <property type="component" value="Unassembled WGS sequence"/>
</dbReference>
<dbReference type="RefSeq" id="XP_070866517.1">
    <property type="nucleotide sequence ID" value="XM_071011626.1"/>
</dbReference>
<keyword evidence="2" id="KW-0812">Transmembrane</keyword>
<organism evidence="3 4">
    <name type="scientific">Remersonia thermophila</name>
    <dbReference type="NCBI Taxonomy" id="72144"/>
    <lineage>
        <taxon>Eukaryota</taxon>
        <taxon>Fungi</taxon>
        <taxon>Dikarya</taxon>
        <taxon>Ascomycota</taxon>
        <taxon>Pezizomycotina</taxon>
        <taxon>Sordariomycetes</taxon>
        <taxon>Sordariomycetidae</taxon>
        <taxon>Sordariales</taxon>
        <taxon>Sordariales incertae sedis</taxon>
        <taxon>Remersonia</taxon>
    </lineage>
</organism>
<keyword evidence="2" id="KW-0472">Membrane</keyword>
<feature type="transmembrane region" description="Helical" evidence="2">
    <location>
        <begin position="355"/>
        <end position="374"/>
    </location>
</feature>